<keyword evidence="1" id="KW-0689">Ribosomal protein</keyword>
<sequence>MMRVYKYGGFCKDSLILSTAKYLPGSCGWKSLNVCVTNSCNFVSSVQRTFQVQTRNIAKSATVGVAKQIKRTESGNTTVIEAVPIEVKDRSKQLLSVDDPHGACPLCRLGIEISHTDVLVIRQFLSDEGRLLPRRITGLCQKSQWKMQRTLQQAQRAGLLRTLLPRNQKYIPPGKWKKYNSYYDSPQSLNISMDEYSYKAVAEQRQKKKWRQELFQEHYEKIKLKHVNEG</sequence>
<dbReference type="Proteomes" id="UP000695022">
    <property type="component" value="Unplaced"/>
</dbReference>
<evidence type="ECO:0000256" key="2">
    <source>
        <dbReference type="ARBA" id="ARBA00023274"/>
    </source>
</evidence>
<dbReference type="Gene3D" id="4.10.640.10">
    <property type="entry name" value="Ribosomal protein S18"/>
    <property type="match status" value="1"/>
</dbReference>
<dbReference type="PANTHER" id="PTHR13479:SF66">
    <property type="entry name" value="LARGE RIBOSOMAL SUBUNIT PROTEIN ML66"/>
    <property type="match status" value="1"/>
</dbReference>
<proteinExistence type="predicted"/>
<protein>
    <submittedName>
        <fullName evidence="4">Uncharacterized protein LOC106807695</fullName>
    </submittedName>
</protein>
<dbReference type="GeneID" id="106807695"/>
<dbReference type="Pfam" id="PF01084">
    <property type="entry name" value="Ribosomal_S18"/>
    <property type="match status" value="1"/>
</dbReference>
<keyword evidence="2" id="KW-0687">Ribonucleoprotein</keyword>
<reference evidence="4" key="1">
    <citation type="submission" date="2025-08" db="UniProtKB">
        <authorList>
            <consortium name="RefSeq"/>
        </authorList>
    </citation>
    <scope>IDENTIFICATION</scope>
</reference>
<organism evidence="3 4">
    <name type="scientific">Priapulus caudatus</name>
    <name type="common">Priapulid worm</name>
    <dbReference type="NCBI Taxonomy" id="37621"/>
    <lineage>
        <taxon>Eukaryota</taxon>
        <taxon>Metazoa</taxon>
        <taxon>Ecdysozoa</taxon>
        <taxon>Scalidophora</taxon>
        <taxon>Priapulida</taxon>
        <taxon>Priapulimorpha</taxon>
        <taxon>Priapulimorphida</taxon>
        <taxon>Priapulidae</taxon>
        <taxon>Priapulus</taxon>
    </lineage>
</organism>
<evidence type="ECO:0000313" key="3">
    <source>
        <dbReference type="Proteomes" id="UP000695022"/>
    </source>
</evidence>
<evidence type="ECO:0000313" key="4">
    <source>
        <dbReference type="RefSeq" id="XP_014665612.1"/>
    </source>
</evidence>
<name>A0ABM1E091_PRICU</name>
<keyword evidence="3" id="KW-1185">Reference proteome</keyword>
<dbReference type="InterPro" id="IPR001648">
    <property type="entry name" value="Ribosomal_bS18"/>
</dbReference>
<gene>
    <name evidence="4" type="primary">LOC106807695</name>
</gene>
<dbReference type="RefSeq" id="XP_014665612.1">
    <property type="nucleotide sequence ID" value="XM_014810126.1"/>
</dbReference>
<accession>A0ABM1E091</accession>
<dbReference type="PANTHER" id="PTHR13479">
    <property type="entry name" value="30S RIBOSOMAL PROTEIN S18"/>
    <property type="match status" value="1"/>
</dbReference>
<dbReference type="InterPro" id="IPR036870">
    <property type="entry name" value="Ribosomal_bS18_sf"/>
</dbReference>
<evidence type="ECO:0000256" key="1">
    <source>
        <dbReference type="ARBA" id="ARBA00022980"/>
    </source>
</evidence>
<dbReference type="SUPFAM" id="SSF46911">
    <property type="entry name" value="Ribosomal protein S18"/>
    <property type="match status" value="1"/>
</dbReference>